<feature type="non-terminal residue" evidence="14">
    <location>
        <position position="1"/>
    </location>
</feature>
<dbReference type="SUPFAM" id="SSF54076">
    <property type="entry name" value="RNase A-like"/>
    <property type="match status" value="1"/>
</dbReference>
<dbReference type="GO" id="GO:0045087">
    <property type="term" value="P:innate immune response"/>
    <property type="evidence" value="ECO:0007669"/>
    <property type="project" value="TreeGrafter"/>
</dbReference>
<dbReference type="OrthoDB" id="8573660at2759"/>
<dbReference type="InterPro" id="IPR023411">
    <property type="entry name" value="RNaseA_AS"/>
</dbReference>
<keyword evidence="7 11" id="KW-0255">Endonuclease</keyword>
<evidence type="ECO:0000256" key="4">
    <source>
        <dbReference type="ARBA" id="ARBA00022525"/>
    </source>
</evidence>
<organism evidence="14 15">
    <name type="scientific">Balaenoptera physalus</name>
    <name type="common">Fin whale</name>
    <name type="synonym">Balaena physalus</name>
    <dbReference type="NCBI Taxonomy" id="9770"/>
    <lineage>
        <taxon>Eukaryota</taxon>
        <taxon>Metazoa</taxon>
        <taxon>Chordata</taxon>
        <taxon>Craniata</taxon>
        <taxon>Vertebrata</taxon>
        <taxon>Euteleostomi</taxon>
        <taxon>Mammalia</taxon>
        <taxon>Eutheria</taxon>
        <taxon>Laurasiatheria</taxon>
        <taxon>Artiodactyla</taxon>
        <taxon>Whippomorpha</taxon>
        <taxon>Cetacea</taxon>
        <taxon>Mysticeti</taxon>
        <taxon>Balaenopteridae</taxon>
        <taxon>Balaenoptera</taxon>
    </lineage>
</organism>
<evidence type="ECO:0000256" key="3">
    <source>
        <dbReference type="ARBA" id="ARBA00005600"/>
    </source>
</evidence>
<dbReference type="PANTHER" id="PTHR11437:SF60">
    <property type="entry name" value="ANGIOGENIN"/>
    <property type="match status" value="1"/>
</dbReference>
<dbReference type="GO" id="GO:0004519">
    <property type="term" value="F:endonuclease activity"/>
    <property type="evidence" value="ECO:0007669"/>
    <property type="project" value="UniProtKB-KW"/>
</dbReference>
<dbReference type="Proteomes" id="UP000437017">
    <property type="component" value="Unassembled WGS sequence"/>
</dbReference>
<dbReference type="GO" id="GO:0003676">
    <property type="term" value="F:nucleic acid binding"/>
    <property type="evidence" value="ECO:0007669"/>
    <property type="project" value="InterPro"/>
</dbReference>
<keyword evidence="6" id="KW-0732">Signal</keyword>
<evidence type="ECO:0000313" key="14">
    <source>
        <dbReference type="EMBL" id="KAB0395458.1"/>
    </source>
</evidence>
<evidence type="ECO:0000256" key="11">
    <source>
        <dbReference type="RuleBase" id="RU000651"/>
    </source>
</evidence>
<keyword evidence="12" id="KW-1133">Transmembrane helix</keyword>
<dbReference type="InterPro" id="IPR023412">
    <property type="entry name" value="RNaseA_domain"/>
</dbReference>
<keyword evidence="5 11" id="KW-0540">Nuclease</keyword>
<dbReference type="GO" id="GO:0004540">
    <property type="term" value="F:RNA nuclease activity"/>
    <property type="evidence" value="ECO:0007669"/>
    <property type="project" value="TreeGrafter"/>
</dbReference>
<name>A0A643C688_BALPH</name>
<evidence type="ECO:0000256" key="6">
    <source>
        <dbReference type="ARBA" id="ARBA00022729"/>
    </source>
</evidence>
<evidence type="ECO:0000256" key="10">
    <source>
        <dbReference type="ARBA" id="ARBA00023242"/>
    </source>
</evidence>
<dbReference type="AlphaFoldDB" id="A0A643C688"/>
<feature type="domain" description="Ribonuclease A-domain" evidence="13">
    <location>
        <begin position="194"/>
        <end position="311"/>
    </location>
</feature>
<evidence type="ECO:0000256" key="5">
    <source>
        <dbReference type="ARBA" id="ARBA00022722"/>
    </source>
</evidence>
<dbReference type="PRINTS" id="PR00794">
    <property type="entry name" value="RIBONUCLEASE"/>
</dbReference>
<evidence type="ECO:0000259" key="13">
    <source>
        <dbReference type="SMART" id="SM00092"/>
    </source>
</evidence>
<dbReference type="CDD" id="cd06265">
    <property type="entry name" value="RNase_A_canonical"/>
    <property type="match status" value="1"/>
</dbReference>
<evidence type="ECO:0000313" key="15">
    <source>
        <dbReference type="Proteomes" id="UP000437017"/>
    </source>
</evidence>
<evidence type="ECO:0000256" key="2">
    <source>
        <dbReference type="ARBA" id="ARBA00004613"/>
    </source>
</evidence>
<keyword evidence="12" id="KW-0812">Transmembrane</keyword>
<gene>
    <name evidence="14" type="ORF">E2I00_003195</name>
</gene>
<accession>A0A643C688</accession>
<proteinExistence type="inferred from homology"/>
<keyword evidence="8 11" id="KW-0378">Hydrolase</keyword>
<evidence type="ECO:0000256" key="9">
    <source>
        <dbReference type="ARBA" id="ARBA00023157"/>
    </source>
</evidence>
<dbReference type="PANTHER" id="PTHR11437">
    <property type="entry name" value="RIBONUCLEASE"/>
    <property type="match status" value="1"/>
</dbReference>
<dbReference type="GO" id="GO:0050830">
    <property type="term" value="P:defense response to Gram-positive bacterium"/>
    <property type="evidence" value="ECO:0007669"/>
    <property type="project" value="TreeGrafter"/>
</dbReference>
<keyword evidence="15" id="KW-1185">Reference proteome</keyword>
<feature type="transmembrane region" description="Helical" evidence="12">
    <location>
        <begin position="169"/>
        <end position="193"/>
    </location>
</feature>
<dbReference type="Pfam" id="PF00074">
    <property type="entry name" value="RnaseA"/>
    <property type="match status" value="1"/>
</dbReference>
<keyword evidence="10" id="KW-0539">Nucleus</keyword>
<comment type="caution">
    <text evidence="14">The sequence shown here is derived from an EMBL/GenBank/DDBJ whole genome shotgun (WGS) entry which is preliminary data.</text>
</comment>
<keyword evidence="4" id="KW-0964">Secreted</keyword>
<dbReference type="GO" id="GO:0001525">
    <property type="term" value="P:angiogenesis"/>
    <property type="evidence" value="ECO:0007669"/>
    <property type="project" value="TreeGrafter"/>
</dbReference>
<dbReference type="PROSITE" id="PS00127">
    <property type="entry name" value="RNASE_PANCREATIC"/>
    <property type="match status" value="1"/>
</dbReference>
<evidence type="ECO:0000256" key="12">
    <source>
        <dbReference type="SAM" id="Phobius"/>
    </source>
</evidence>
<dbReference type="EMBL" id="SGJD01002481">
    <property type="protein sequence ID" value="KAB0395458.1"/>
    <property type="molecule type" value="Genomic_DNA"/>
</dbReference>
<keyword evidence="9" id="KW-1015">Disulfide bond</keyword>
<dbReference type="SMART" id="SM00092">
    <property type="entry name" value="RNAse_Pc"/>
    <property type="match status" value="1"/>
</dbReference>
<evidence type="ECO:0000256" key="1">
    <source>
        <dbReference type="ARBA" id="ARBA00004604"/>
    </source>
</evidence>
<protein>
    <recommendedName>
        <fullName evidence="13">Ribonuclease A-domain domain-containing protein</fullName>
    </recommendedName>
</protein>
<dbReference type="InterPro" id="IPR036816">
    <property type="entry name" value="RNaseA-like_dom_sf"/>
</dbReference>
<dbReference type="GO" id="GO:0016787">
    <property type="term" value="F:hydrolase activity"/>
    <property type="evidence" value="ECO:0007669"/>
    <property type="project" value="UniProtKB-KW"/>
</dbReference>
<dbReference type="InterPro" id="IPR001427">
    <property type="entry name" value="RNaseA"/>
</dbReference>
<dbReference type="GO" id="GO:0061844">
    <property type="term" value="P:antimicrobial humoral immune response mediated by antimicrobial peptide"/>
    <property type="evidence" value="ECO:0007669"/>
    <property type="project" value="TreeGrafter"/>
</dbReference>
<reference evidence="14 15" key="1">
    <citation type="journal article" date="2019" name="PLoS ONE">
        <title>Genomic analyses reveal an absence of contemporary introgressive admixture between fin whales and blue whales, despite known hybrids.</title>
        <authorList>
            <person name="Westbury M.V."/>
            <person name="Petersen B."/>
            <person name="Lorenzen E.D."/>
        </authorList>
    </citation>
    <scope>NUCLEOTIDE SEQUENCE [LARGE SCALE GENOMIC DNA]</scope>
    <source>
        <strain evidence="14">FinWhale-01</strain>
    </source>
</reference>
<keyword evidence="12" id="KW-0472">Membrane</keyword>
<dbReference type="GO" id="GO:0019731">
    <property type="term" value="P:antibacterial humoral response"/>
    <property type="evidence" value="ECO:0007669"/>
    <property type="project" value="TreeGrafter"/>
</dbReference>
<dbReference type="FunFam" id="3.10.130.10:FF:000001">
    <property type="entry name" value="Ribonuclease pancreatic"/>
    <property type="match status" value="1"/>
</dbReference>
<evidence type="ECO:0000256" key="7">
    <source>
        <dbReference type="ARBA" id="ARBA00022759"/>
    </source>
</evidence>
<dbReference type="GO" id="GO:0005615">
    <property type="term" value="C:extracellular space"/>
    <property type="evidence" value="ECO:0007669"/>
    <property type="project" value="TreeGrafter"/>
</dbReference>
<sequence>WGPTPSAWGGGCSDACVGGGSWRKAPSRRNRAGPQLQKGSHPDVPLLFVSLRFYRLRIVLTGRKKRVRSKHFSFHRSTCFCRLVLRPRQRIHFASGCNVSVALMVEIINFTTEQKIECSQLVICGQVKKKGKRSPGHMIRIFPRPNLAMLLYPYCISFCSCQEPLLEEMVMVLSPLFFVFMLGLGLTPLTLGLDDHRYSHFLSQHSDPKPKGRDDRYCESIMKSRKLVNPCKVVNTFIHGNKNDIKAICEDRNGKPYRGNLRISKSRFQVTTCKHKGGSPRPPCKYTATRGYRVIVIGCGNGLPTHFDESFITPRQ</sequence>
<comment type="similarity">
    <text evidence="3 11">Belongs to the pancreatic ribonuclease family.</text>
</comment>
<evidence type="ECO:0000256" key="8">
    <source>
        <dbReference type="ARBA" id="ARBA00022801"/>
    </source>
</evidence>
<dbReference type="Gene3D" id="3.10.130.10">
    <property type="entry name" value="Ribonuclease A-like domain"/>
    <property type="match status" value="1"/>
</dbReference>
<comment type="subcellular location">
    <subcellularLocation>
        <location evidence="1">Nucleus</location>
        <location evidence="1">Nucleolus</location>
    </subcellularLocation>
    <subcellularLocation>
        <location evidence="2">Secreted</location>
    </subcellularLocation>
</comment>
<dbReference type="GO" id="GO:0005730">
    <property type="term" value="C:nucleolus"/>
    <property type="evidence" value="ECO:0007669"/>
    <property type="project" value="UniProtKB-SubCell"/>
</dbReference>